<accession>A0A0G0IKS6</accession>
<proteinExistence type="predicted"/>
<evidence type="ECO:0000313" key="2">
    <source>
        <dbReference type="Proteomes" id="UP000034508"/>
    </source>
</evidence>
<name>A0A0G0IKS6_9BACT</name>
<reference evidence="1 2" key="1">
    <citation type="journal article" date="2015" name="Nature">
        <title>rRNA introns, odd ribosomes, and small enigmatic genomes across a large radiation of phyla.</title>
        <authorList>
            <person name="Brown C.T."/>
            <person name="Hug L.A."/>
            <person name="Thomas B.C."/>
            <person name="Sharon I."/>
            <person name="Castelle C.J."/>
            <person name="Singh A."/>
            <person name="Wilkins M.J."/>
            <person name="Williams K.H."/>
            <person name="Banfield J.F."/>
        </authorList>
    </citation>
    <scope>NUCLEOTIDE SEQUENCE [LARGE SCALE GENOMIC DNA]</scope>
</reference>
<dbReference type="Proteomes" id="UP000034508">
    <property type="component" value="Unassembled WGS sequence"/>
</dbReference>
<dbReference type="EMBL" id="LBSM01000029">
    <property type="protein sequence ID" value="KKQ16601.1"/>
    <property type="molecule type" value="Genomic_DNA"/>
</dbReference>
<comment type="caution">
    <text evidence="1">The sequence shown here is derived from an EMBL/GenBank/DDBJ whole genome shotgun (WGS) entry which is preliminary data.</text>
</comment>
<sequence length="92" mass="10678">MPLDKNDQKIIQNIIQDSEKRLVKKIDVKFDAIDVKIDATNVEIESTKNEIISVLSREVKDLADINRAVITKIEEMDYRLRIVERKLGLSVR</sequence>
<organism evidence="1 2">
    <name type="scientific">Berkelbacteria bacterium GW2011_GWA1_36_9</name>
    <dbReference type="NCBI Taxonomy" id="1618331"/>
    <lineage>
        <taxon>Bacteria</taxon>
        <taxon>Candidatus Berkelbacteria</taxon>
    </lineage>
</organism>
<dbReference type="AlphaFoldDB" id="A0A0G0IKS6"/>
<protein>
    <submittedName>
        <fullName evidence="1">Uncharacterized protein</fullName>
    </submittedName>
</protein>
<gene>
    <name evidence="1" type="ORF">US31_C0029G0003</name>
</gene>
<evidence type="ECO:0000313" key="1">
    <source>
        <dbReference type="EMBL" id="KKQ16601.1"/>
    </source>
</evidence>